<feature type="modified residue" description="4-aspartylphosphate" evidence="3">
    <location>
        <position position="56"/>
    </location>
</feature>
<evidence type="ECO:0000313" key="7">
    <source>
        <dbReference type="Proteomes" id="UP001589748"/>
    </source>
</evidence>
<accession>A0ABV5LNW9</accession>
<dbReference type="InterPro" id="IPR000792">
    <property type="entry name" value="Tscrpt_reg_LuxR_C"/>
</dbReference>
<dbReference type="InterPro" id="IPR039420">
    <property type="entry name" value="WalR-like"/>
</dbReference>
<dbReference type="PANTHER" id="PTHR43214">
    <property type="entry name" value="TWO-COMPONENT RESPONSE REGULATOR"/>
    <property type="match status" value="1"/>
</dbReference>
<dbReference type="PROSITE" id="PS50043">
    <property type="entry name" value="HTH_LUXR_2"/>
    <property type="match status" value="1"/>
</dbReference>
<sequence length="213" mass="21636">MGDLRVLLVDDHPVVRRGLAALLGAEAGLQVVAQAADGPSSVREAVLHRPDVVLMDLRLPGDEEVPDGIAATRRIRAALPGTRVLVLTLETDPTALRAALVAGAGGVLAKGSEADDIVHALAVVAGGHVVLPAGLAGTLLAPTVAPTGLRELSAREREVLALLVAGLPSAAIAQRLGLATKTVSNRISEVLTKLGVATRAEAVAIARRDGFAG</sequence>
<evidence type="ECO:0000256" key="3">
    <source>
        <dbReference type="PROSITE-ProRule" id="PRU00169"/>
    </source>
</evidence>
<dbReference type="InterPro" id="IPR016032">
    <property type="entry name" value="Sig_transdc_resp-reg_C-effctor"/>
</dbReference>
<evidence type="ECO:0000259" key="4">
    <source>
        <dbReference type="PROSITE" id="PS50043"/>
    </source>
</evidence>
<dbReference type="PROSITE" id="PS50110">
    <property type="entry name" value="RESPONSE_REGULATORY"/>
    <property type="match status" value="1"/>
</dbReference>
<dbReference type="Pfam" id="PF00196">
    <property type="entry name" value="GerE"/>
    <property type="match status" value="1"/>
</dbReference>
<keyword evidence="7" id="KW-1185">Reference proteome</keyword>
<dbReference type="RefSeq" id="WP_380140016.1">
    <property type="nucleotide sequence ID" value="NZ_JBHLUI010000012.1"/>
</dbReference>
<dbReference type="Pfam" id="PF00072">
    <property type="entry name" value="Response_reg"/>
    <property type="match status" value="1"/>
</dbReference>
<keyword evidence="1 3" id="KW-0597">Phosphoprotein</keyword>
<dbReference type="InterPro" id="IPR011006">
    <property type="entry name" value="CheY-like_superfamily"/>
</dbReference>
<dbReference type="CDD" id="cd17535">
    <property type="entry name" value="REC_NarL-like"/>
    <property type="match status" value="1"/>
</dbReference>
<dbReference type="CDD" id="cd06170">
    <property type="entry name" value="LuxR_C_like"/>
    <property type="match status" value="1"/>
</dbReference>
<dbReference type="SUPFAM" id="SSF46894">
    <property type="entry name" value="C-terminal effector domain of the bipartite response regulators"/>
    <property type="match status" value="1"/>
</dbReference>
<dbReference type="InterPro" id="IPR058245">
    <property type="entry name" value="NreC/VraR/RcsB-like_REC"/>
</dbReference>
<dbReference type="SUPFAM" id="SSF52172">
    <property type="entry name" value="CheY-like"/>
    <property type="match status" value="1"/>
</dbReference>
<dbReference type="SMART" id="SM00421">
    <property type="entry name" value="HTH_LUXR"/>
    <property type="match status" value="1"/>
</dbReference>
<evidence type="ECO:0000256" key="1">
    <source>
        <dbReference type="ARBA" id="ARBA00022553"/>
    </source>
</evidence>
<dbReference type="InterPro" id="IPR001789">
    <property type="entry name" value="Sig_transdc_resp-reg_receiver"/>
</dbReference>
<evidence type="ECO:0000256" key="2">
    <source>
        <dbReference type="ARBA" id="ARBA00023125"/>
    </source>
</evidence>
<comment type="caution">
    <text evidence="6">The sequence shown here is derived from an EMBL/GenBank/DDBJ whole genome shotgun (WGS) entry which is preliminary data.</text>
</comment>
<evidence type="ECO:0000259" key="5">
    <source>
        <dbReference type="PROSITE" id="PS50110"/>
    </source>
</evidence>
<protein>
    <submittedName>
        <fullName evidence="6">Response regulator</fullName>
    </submittedName>
</protein>
<keyword evidence="2" id="KW-0238">DNA-binding</keyword>
<organism evidence="6 7">
    <name type="scientific">Kineococcus gynurae</name>
    <dbReference type="NCBI Taxonomy" id="452979"/>
    <lineage>
        <taxon>Bacteria</taxon>
        <taxon>Bacillati</taxon>
        <taxon>Actinomycetota</taxon>
        <taxon>Actinomycetes</taxon>
        <taxon>Kineosporiales</taxon>
        <taxon>Kineosporiaceae</taxon>
        <taxon>Kineococcus</taxon>
    </lineage>
</organism>
<evidence type="ECO:0000313" key="6">
    <source>
        <dbReference type="EMBL" id="MFB9375728.1"/>
    </source>
</evidence>
<dbReference type="Proteomes" id="UP001589748">
    <property type="component" value="Unassembled WGS sequence"/>
</dbReference>
<dbReference type="SMART" id="SM00448">
    <property type="entry name" value="REC"/>
    <property type="match status" value="1"/>
</dbReference>
<feature type="domain" description="HTH luxR-type" evidence="4">
    <location>
        <begin position="145"/>
        <end position="210"/>
    </location>
</feature>
<feature type="domain" description="Response regulatory" evidence="5">
    <location>
        <begin position="5"/>
        <end position="125"/>
    </location>
</feature>
<proteinExistence type="predicted"/>
<dbReference type="EMBL" id="JBHMDM010000001">
    <property type="protein sequence ID" value="MFB9375728.1"/>
    <property type="molecule type" value="Genomic_DNA"/>
</dbReference>
<name>A0ABV5LNW9_9ACTN</name>
<dbReference type="PRINTS" id="PR00038">
    <property type="entry name" value="HTHLUXR"/>
</dbReference>
<dbReference type="Gene3D" id="3.40.50.2300">
    <property type="match status" value="1"/>
</dbReference>
<reference evidence="6 7" key="1">
    <citation type="submission" date="2024-09" db="EMBL/GenBank/DDBJ databases">
        <authorList>
            <person name="Sun Q."/>
            <person name="Mori K."/>
        </authorList>
    </citation>
    <scope>NUCLEOTIDE SEQUENCE [LARGE SCALE GENOMIC DNA]</scope>
    <source>
        <strain evidence="6 7">TISTR 1856</strain>
    </source>
</reference>
<gene>
    <name evidence="6" type="ORF">ACFFVI_01985</name>
</gene>